<dbReference type="Gene3D" id="3.40.50.1820">
    <property type="entry name" value="alpha/beta hydrolase"/>
    <property type="match status" value="1"/>
</dbReference>
<dbReference type="EMBL" id="CAFBMQ010000073">
    <property type="protein sequence ID" value="CAB4907485.1"/>
    <property type="molecule type" value="Genomic_DNA"/>
</dbReference>
<sequence>MTLSLYPGARHELVNETNRDEVTADVVGWLTAHLPR</sequence>
<accession>A0A6J7GRX3</accession>
<protein>
    <submittedName>
        <fullName evidence="1">Unannotated protein</fullName>
    </submittedName>
</protein>
<proteinExistence type="predicted"/>
<gene>
    <name evidence="1" type="ORF">UFOPK3609_00634</name>
</gene>
<name>A0A6J7GRX3_9ZZZZ</name>
<dbReference type="InterPro" id="IPR029058">
    <property type="entry name" value="AB_hydrolase_fold"/>
</dbReference>
<organism evidence="1">
    <name type="scientific">freshwater metagenome</name>
    <dbReference type="NCBI Taxonomy" id="449393"/>
    <lineage>
        <taxon>unclassified sequences</taxon>
        <taxon>metagenomes</taxon>
        <taxon>ecological metagenomes</taxon>
    </lineage>
</organism>
<evidence type="ECO:0000313" key="1">
    <source>
        <dbReference type="EMBL" id="CAB4907485.1"/>
    </source>
</evidence>
<reference evidence="1" key="1">
    <citation type="submission" date="2020-05" db="EMBL/GenBank/DDBJ databases">
        <authorList>
            <person name="Chiriac C."/>
            <person name="Salcher M."/>
            <person name="Ghai R."/>
            <person name="Kavagutti S V."/>
        </authorList>
    </citation>
    <scope>NUCLEOTIDE SEQUENCE</scope>
</reference>
<dbReference type="AlphaFoldDB" id="A0A6J7GRX3"/>